<keyword evidence="1" id="KW-0732">Signal</keyword>
<dbReference type="InterPro" id="IPR036761">
    <property type="entry name" value="TTHA0802/YceI-like_sf"/>
</dbReference>
<dbReference type="EMBL" id="JBBLZC010000023">
    <property type="protein sequence ID" value="MEK0085216.1"/>
    <property type="molecule type" value="Genomic_DNA"/>
</dbReference>
<evidence type="ECO:0000259" key="2">
    <source>
        <dbReference type="SMART" id="SM00867"/>
    </source>
</evidence>
<feature type="signal peptide" evidence="1">
    <location>
        <begin position="1"/>
        <end position="26"/>
    </location>
</feature>
<name>A0ABU8XWE9_9PROT</name>
<evidence type="ECO:0000313" key="4">
    <source>
        <dbReference type="Proteomes" id="UP001375743"/>
    </source>
</evidence>
<accession>A0ABU8XWE9</accession>
<dbReference type="PANTHER" id="PTHR34406">
    <property type="entry name" value="PROTEIN YCEI"/>
    <property type="match status" value="1"/>
</dbReference>
<dbReference type="Gene3D" id="2.40.128.110">
    <property type="entry name" value="Lipid/polyisoprenoid-binding, YceI-like"/>
    <property type="match status" value="1"/>
</dbReference>
<keyword evidence="4" id="KW-1185">Reference proteome</keyword>
<protein>
    <submittedName>
        <fullName evidence="3">YceI family protein</fullName>
    </submittedName>
</protein>
<dbReference type="SMART" id="SM00867">
    <property type="entry name" value="YceI"/>
    <property type="match status" value="1"/>
</dbReference>
<dbReference type="SUPFAM" id="SSF101874">
    <property type="entry name" value="YceI-like"/>
    <property type="match status" value="1"/>
</dbReference>
<feature type="domain" description="Lipid/polyisoprenoid-binding YceI-like" evidence="2">
    <location>
        <begin position="28"/>
        <end position="188"/>
    </location>
</feature>
<organism evidence="3 4">
    <name type="scientific">Benzoatithermus flavus</name>
    <dbReference type="NCBI Taxonomy" id="3108223"/>
    <lineage>
        <taxon>Bacteria</taxon>
        <taxon>Pseudomonadati</taxon>
        <taxon>Pseudomonadota</taxon>
        <taxon>Alphaproteobacteria</taxon>
        <taxon>Geminicoccales</taxon>
        <taxon>Geminicoccaceae</taxon>
        <taxon>Benzoatithermus</taxon>
    </lineage>
</organism>
<proteinExistence type="predicted"/>
<dbReference type="RefSeq" id="WP_418161065.1">
    <property type="nucleotide sequence ID" value="NZ_JBBLZC010000023.1"/>
</dbReference>
<sequence length="191" mass="20492">MRTKRMRLLASLCGSLALAAAASAEAADWRVDPARSTLTVEVDQGGKPLTGRFERFGAEIRFDPVGLADSRVVVTVDLASFETGDPQRDQIATSHEFLGAAAQPQARYETRSFKALGGDRYEVAAELSLKGVTKPLVHPVTIAIRGGEARATGEVVLTRTDFGVGARQFPHGDQVGLEVRVRFDLAATRQG</sequence>
<dbReference type="PANTHER" id="PTHR34406:SF1">
    <property type="entry name" value="PROTEIN YCEI"/>
    <property type="match status" value="1"/>
</dbReference>
<gene>
    <name evidence="3" type="ORF">U1T56_18850</name>
</gene>
<evidence type="ECO:0000313" key="3">
    <source>
        <dbReference type="EMBL" id="MEK0085216.1"/>
    </source>
</evidence>
<dbReference type="InterPro" id="IPR007372">
    <property type="entry name" value="Lipid/polyisoprenoid-bd_YceI"/>
</dbReference>
<reference evidence="3 4" key="1">
    <citation type="submission" date="2024-01" db="EMBL/GenBank/DDBJ databases">
        <title>Multi-omics insights into the function and evolution of sodium benzoate biodegradation pathways in Benzoatithermus flavus gen. nov., sp. nov. from hot spring.</title>
        <authorList>
            <person name="Hu C.-J."/>
            <person name="Li W.-J."/>
        </authorList>
    </citation>
    <scope>NUCLEOTIDE SEQUENCE [LARGE SCALE GENOMIC DNA]</scope>
    <source>
        <strain evidence="3 4">SYSU G07066</strain>
    </source>
</reference>
<dbReference type="Proteomes" id="UP001375743">
    <property type="component" value="Unassembled WGS sequence"/>
</dbReference>
<dbReference type="Pfam" id="PF04264">
    <property type="entry name" value="YceI"/>
    <property type="match status" value="1"/>
</dbReference>
<evidence type="ECO:0000256" key="1">
    <source>
        <dbReference type="SAM" id="SignalP"/>
    </source>
</evidence>
<comment type="caution">
    <text evidence="3">The sequence shown here is derived from an EMBL/GenBank/DDBJ whole genome shotgun (WGS) entry which is preliminary data.</text>
</comment>
<feature type="chain" id="PRO_5046397200" evidence="1">
    <location>
        <begin position="27"/>
        <end position="191"/>
    </location>
</feature>